<dbReference type="OMA" id="YIQTEEW"/>
<evidence type="ECO:0000256" key="3">
    <source>
        <dbReference type="ARBA" id="ARBA00022729"/>
    </source>
</evidence>
<evidence type="ECO:0000256" key="4">
    <source>
        <dbReference type="ARBA" id="ARBA00022989"/>
    </source>
</evidence>
<dbReference type="SMART" id="SM00445">
    <property type="entry name" value="LINK"/>
    <property type="match status" value="1"/>
</dbReference>
<feature type="region of interest" description="Disordered" evidence="10">
    <location>
        <begin position="238"/>
        <end position="282"/>
    </location>
</feature>
<evidence type="ECO:0000256" key="11">
    <source>
        <dbReference type="SAM" id="Phobius"/>
    </source>
</evidence>
<feature type="domain" description="Link" evidence="13">
    <location>
        <begin position="38"/>
        <end position="133"/>
    </location>
</feature>
<evidence type="ECO:0000259" key="13">
    <source>
        <dbReference type="PROSITE" id="PS50963"/>
    </source>
</evidence>
<dbReference type="GO" id="GO:0005886">
    <property type="term" value="C:plasma membrane"/>
    <property type="evidence" value="ECO:0007669"/>
    <property type="project" value="TreeGrafter"/>
</dbReference>
<keyword evidence="3 12" id="KW-0732">Signal</keyword>
<dbReference type="InterPro" id="IPR016186">
    <property type="entry name" value="C-type_lectin-like/link_sf"/>
</dbReference>
<evidence type="ECO:0000313" key="15">
    <source>
        <dbReference type="Proteomes" id="UP000265120"/>
    </source>
</evidence>
<sequence>MIWLGITSLFSLMSHVCGQNFDATRLRFFPAVNQSIAGVFQVSSLNDLGQPHYAFNASEARQLCLSLGVTIAGKAQVEEALTRGLDTCRYGWIDEHLAVIPRIKALSNCGQNRTGLVTWRTYVREKFDVFCFNESDAAAQLEDATTGSPLSSVHDSEQTASTQAAQSTSFSSRHPPSSSTTLKTIDTEWDPAPHVGSTHSSARGKAMLITSTCILLLIAVIVVVYLKMKKTCARGLDLQQQQQGESTETQDWKSGEDLKENTSDTEGDEKIEVVEMESHVTD</sequence>
<feature type="compositionally biased region" description="Basic and acidic residues" evidence="10">
    <location>
        <begin position="250"/>
        <end position="282"/>
    </location>
</feature>
<comment type="caution">
    <text evidence="9">Lacks conserved residue(s) required for the propagation of feature annotation.</text>
</comment>
<feature type="compositionally biased region" description="Low complexity" evidence="10">
    <location>
        <begin position="238"/>
        <end position="249"/>
    </location>
</feature>
<feature type="signal peptide" evidence="12">
    <location>
        <begin position="1"/>
        <end position="18"/>
    </location>
</feature>
<dbReference type="KEGG" id="csem:103398402"/>
<evidence type="ECO:0000313" key="14">
    <source>
        <dbReference type="Ensembl" id="ENSCSEP00000030403.1"/>
    </source>
</evidence>
<feature type="region of interest" description="Disordered" evidence="10">
    <location>
        <begin position="143"/>
        <end position="201"/>
    </location>
</feature>
<dbReference type="STRING" id="244447.ENSCSEP00000030403"/>
<evidence type="ECO:0000256" key="2">
    <source>
        <dbReference type="ARBA" id="ARBA00022692"/>
    </source>
</evidence>
<evidence type="ECO:0000256" key="10">
    <source>
        <dbReference type="SAM" id="MobiDB-lite"/>
    </source>
</evidence>
<dbReference type="InParanoid" id="A0A3P8WSH7"/>
<feature type="disulfide bond" evidence="9">
    <location>
        <begin position="88"/>
        <end position="109"/>
    </location>
</feature>
<dbReference type="GO" id="GO:0007155">
    <property type="term" value="P:cell adhesion"/>
    <property type="evidence" value="ECO:0007669"/>
    <property type="project" value="InterPro"/>
</dbReference>
<dbReference type="OrthoDB" id="9938473at2759"/>
<feature type="compositionally biased region" description="Low complexity" evidence="10">
    <location>
        <begin position="158"/>
        <end position="181"/>
    </location>
</feature>
<dbReference type="GeneTree" id="ENSGT00530000063822"/>
<dbReference type="Gene3D" id="3.10.100.10">
    <property type="entry name" value="Mannose-Binding Protein A, subunit A"/>
    <property type="match status" value="1"/>
</dbReference>
<dbReference type="GeneID" id="103398402"/>
<dbReference type="Pfam" id="PF00193">
    <property type="entry name" value="Xlink"/>
    <property type="match status" value="1"/>
</dbReference>
<dbReference type="GO" id="GO:0005540">
    <property type="term" value="F:hyaluronic acid binding"/>
    <property type="evidence" value="ECO:0007669"/>
    <property type="project" value="InterPro"/>
</dbReference>
<feature type="transmembrane region" description="Helical" evidence="11">
    <location>
        <begin position="206"/>
        <end position="226"/>
    </location>
</feature>
<keyword evidence="7" id="KW-0675">Receptor</keyword>
<dbReference type="InterPro" id="IPR000538">
    <property type="entry name" value="Link_dom"/>
</dbReference>
<keyword evidence="2 11" id="KW-0812">Transmembrane</keyword>
<dbReference type="PANTHER" id="PTHR10225:SF2">
    <property type="entry name" value="LYMPHATIC VESSEL ENDOTHELIAL HYALURONIC ACID RECEPTOR 1"/>
    <property type="match status" value="1"/>
</dbReference>
<comment type="subcellular location">
    <subcellularLocation>
        <location evidence="1">Membrane</location>
        <topology evidence="1">Single-pass membrane protein</topology>
    </subcellularLocation>
</comment>
<keyword evidence="5 11" id="KW-0472">Membrane</keyword>
<dbReference type="PROSITE" id="PS50963">
    <property type="entry name" value="LINK_2"/>
    <property type="match status" value="1"/>
</dbReference>
<feature type="chain" id="PRO_5017949045" evidence="12">
    <location>
        <begin position="19"/>
        <end position="282"/>
    </location>
</feature>
<keyword evidence="15" id="KW-1185">Reference proteome</keyword>
<dbReference type="InterPro" id="IPR043210">
    <property type="entry name" value="CD44_antigen-like"/>
</dbReference>
<dbReference type="InterPro" id="IPR016187">
    <property type="entry name" value="CTDL_fold"/>
</dbReference>
<accession>A0A3P8WSH7</accession>
<dbReference type="Ensembl" id="ENSCSET00000030808.1">
    <property type="protein sequence ID" value="ENSCSEP00000030403.1"/>
    <property type="gene ID" value="ENSCSEG00000019469.1"/>
</dbReference>
<dbReference type="SUPFAM" id="SSF56436">
    <property type="entry name" value="C-type lectin-like"/>
    <property type="match status" value="1"/>
</dbReference>
<name>A0A3P8WSH7_CYNSE</name>
<dbReference type="Proteomes" id="UP000265120">
    <property type="component" value="Unassembled WGS sequence"/>
</dbReference>
<dbReference type="PANTHER" id="PTHR10225">
    <property type="entry name" value="HYALURONAN RECEPTOR"/>
    <property type="match status" value="1"/>
</dbReference>
<evidence type="ECO:0000256" key="6">
    <source>
        <dbReference type="ARBA" id="ARBA00023157"/>
    </source>
</evidence>
<keyword evidence="8" id="KW-0325">Glycoprotein</keyword>
<keyword evidence="6 9" id="KW-1015">Disulfide bond</keyword>
<evidence type="ECO:0000256" key="5">
    <source>
        <dbReference type="ARBA" id="ARBA00023136"/>
    </source>
</evidence>
<dbReference type="FunCoup" id="A0A3P8WSH7">
    <property type="interactions" value="515"/>
</dbReference>
<evidence type="ECO:0000256" key="7">
    <source>
        <dbReference type="ARBA" id="ARBA00023170"/>
    </source>
</evidence>
<dbReference type="AlphaFoldDB" id="A0A3P8WSH7"/>
<feature type="compositionally biased region" description="Polar residues" evidence="10">
    <location>
        <begin position="143"/>
        <end position="153"/>
    </location>
</feature>
<evidence type="ECO:0000256" key="9">
    <source>
        <dbReference type="PROSITE-ProRule" id="PRU00323"/>
    </source>
</evidence>
<dbReference type="CTD" id="560618"/>
<protein>
    <submittedName>
        <fullName evidence="14">Lymphatic vessel endothelial hyaluronic receptor 1a</fullName>
    </submittedName>
</protein>
<organism evidence="14 15">
    <name type="scientific">Cynoglossus semilaevis</name>
    <name type="common">Tongue sole</name>
    <dbReference type="NCBI Taxonomy" id="244447"/>
    <lineage>
        <taxon>Eukaryota</taxon>
        <taxon>Metazoa</taxon>
        <taxon>Chordata</taxon>
        <taxon>Craniata</taxon>
        <taxon>Vertebrata</taxon>
        <taxon>Euteleostomi</taxon>
        <taxon>Actinopterygii</taxon>
        <taxon>Neopterygii</taxon>
        <taxon>Teleostei</taxon>
        <taxon>Neoteleostei</taxon>
        <taxon>Acanthomorphata</taxon>
        <taxon>Carangaria</taxon>
        <taxon>Pleuronectiformes</taxon>
        <taxon>Pleuronectoidei</taxon>
        <taxon>Cynoglossidae</taxon>
        <taxon>Cynoglossinae</taxon>
        <taxon>Cynoglossus</taxon>
    </lineage>
</organism>
<reference evidence="14" key="1">
    <citation type="submission" date="2025-08" db="UniProtKB">
        <authorList>
            <consortium name="Ensembl"/>
        </authorList>
    </citation>
    <scope>IDENTIFICATION</scope>
</reference>
<evidence type="ECO:0000256" key="1">
    <source>
        <dbReference type="ARBA" id="ARBA00004167"/>
    </source>
</evidence>
<dbReference type="PRINTS" id="PR01265">
    <property type="entry name" value="LINKMODULE"/>
</dbReference>
<dbReference type="RefSeq" id="XP_008335225.1">
    <property type="nucleotide sequence ID" value="XM_008337003.3"/>
</dbReference>
<evidence type="ECO:0000256" key="12">
    <source>
        <dbReference type="SAM" id="SignalP"/>
    </source>
</evidence>
<evidence type="ECO:0000256" key="8">
    <source>
        <dbReference type="ARBA" id="ARBA00023180"/>
    </source>
</evidence>
<keyword evidence="4 11" id="KW-1133">Transmembrane helix</keyword>
<reference evidence="14" key="2">
    <citation type="submission" date="2025-09" db="UniProtKB">
        <authorList>
            <consortium name="Ensembl"/>
        </authorList>
    </citation>
    <scope>IDENTIFICATION</scope>
</reference>
<proteinExistence type="predicted"/>
<dbReference type="PROSITE" id="PS01241">
    <property type="entry name" value="LINK_1"/>
    <property type="match status" value="1"/>
</dbReference>
<dbReference type="GO" id="GO:0004888">
    <property type="term" value="F:transmembrane signaling receptor activity"/>
    <property type="evidence" value="ECO:0007669"/>
    <property type="project" value="TreeGrafter"/>
</dbReference>